<evidence type="ECO:0000256" key="5">
    <source>
        <dbReference type="ARBA" id="ARBA00023163"/>
    </source>
</evidence>
<keyword evidence="6" id="KW-0539">Nucleus</keyword>
<evidence type="ECO:0000256" key="7">
    <source>
        <dbReference type="SAM" id="MobiDB-lite"/>
    </source>
</evidence>
<evidence type="ECO:0000256" key="6">
    <source>
        <dbReference type="ARBA" id="ARBA00023242"/>
    </source>
</evidence>
<evidence type="ECO:0000259" key="8">
    <source>
        <dbReference type="PROSITE" id="PS51148"/>
    </source>
</evidence>
<keyword evidence="3" id="KW-0805">Transcription regulation</keyword>
<reference evidence="9" key="1">
    <citation type="journal article" date="2024" name="Gigascience">
        <title>Chromosome-level genome of the poultry shaft louse Menopon gallinae provides insight into the host-switching and adaptive evolution of parasitic lice.</title>
        <authorList>
            <person name="Xu Y."/>
            <person name="Ma L."/>
            <person name="Liu S."/>
            <person name="Liang Y."/>
            <person name="Liu Q."/>
            <person name="He Z."/>
            <person name="Tian L."/>
            <person name="Duan Y."/>
            <person name="Cai W."/>
            <person name="Li H."/>
            <person name="Song F."/>
        </authorList>
    </citation>
    <scope>NUCLEOTIDE SEQUENCE</scope>
    <source>
        <strain evidence="9">Cailab_2023a</strain>
    </source>
</reference>
<organism evidence="9">
    <name type="scientific">Menopon gallinae</name>
    <name type="common">poultry shaft louse</name>
    <dbReference type="NCBI Taxonomy" id="328185"/>
    <lineage>
        <taxon>Eukaryota</taxon>
        <taxon>Metazoa</taxon>
        <taxon>Ecdysozoa</taxon>
        <taxon>Arthropoda</taxon>
        <taxon>Hexapoda</taxon>
        <taxon>Insecta</taxon>
        <taxon>Pterygota</taxon>
        <taxon>Neoptera</taxon>
        <taxon>Paraneoptera</taxon>
        <taxon>Psocodea</taxon>
        <taxon>Troctomorpha</taxon>
        <taxon>Phthiraptera</taxon>
        <taxon>Amblycera</taxon>
        <taxon>Menoponidae</taxon>
        <taxon>Menopon</taxon>
    </lineage>
</organism>
<dbReference type="InterPro" id="IPR036096">
    <property type="entry name" value="Ataxin_AXH_dom_sf"/>
</dbReference>
<evidence type="ECO:0000256" key="2">
    <source>
        <dbReference type="ARBA" id="ARBA00022491"/>
    </source>
</evidence>
<keyword evidence="2" id="KW-0678">Repressor</keyword>
<dbReference type="PANTHER" id="PTHR13392:SF13">
    <property type="entry name" value="AXH DOMAIN-CONTAINING PROTEIN"/>
    <property type="match status" value="1"/>
</dbReference>
<dbReference type="GO" id="GO:0005634">
    <property type="term" value="C:nucleus"/>
    <property type="evidence" value="ECO:0007669"/>
    <property type="project" value="UniProtKB-SubCell"/>
</dbReference>
<evidence type="ECO:0000256" key="1">
    <source>
        <dbReference type="ARBA" id="ARBA00004123"/>
    </source>
</evidence>
<dbReference type="AlphaFoldDB" id="A0AAW2IBH0"/>
<feature type="compositionally biased region" description="Polar residues" evidence="7">
    <location>
        <begin position="146"/>
        <end position="163"/>
    </location>
</feature>
<evidence type="ECO:0000256" key="4">
    <source>
        <dbReference type="ARBA" id="ARBA00023125"/>
    </source>
</evidence>
<gene>
    <name evidence="9" type="ORF">PYX00_000762</name>
</gene>
<keyword evidence="4" id="KW-0238">DNA-binding</keyword>
<comment type="subcellular location">
    <subcellularLocation>
        <location evidence="1">Nucleus</location>
    </subcellularLocation>
</comment>
<dbReference type="GO" id="GO:0003723">
    <property type="term" value="F:RNA binding"/>
    <property type="evidence" value="ECO:0007669"/>
    <property type="project" value="InterPro"/>
</dbReference>
<dbReference type="InterPro" id="IPR003652">
    <property type="entry name" value="Ataxin_AXH_dom"/>
</dbReference>
<dbReference type="Pfam" id="PF08517">
    <property type="entry name" value="AXH"/>
    <property type="match status" value="1"/>
</dbReference>
<dbReference type="SMART" id="SM00536">
    <property type="entry name" value="AXH"/>
    <property type="match status" value="1"/>
</dbReference>
<keyword evidence="5" id="KW-0804">Transcription</keyword>
<feature type="domain" description="AXH" evidence="8">
    <location>
        <begin position="158"/>
        <end position="282"/>
    </location>
</feature>
<evidence type="ECO:0000256" key="3">
    <source>
        <dbReference type="ARBA" id="ARBA00023015"/>
    </source>
</evidence>
<dbReference type="SUPFAM" id="SSF102031">
    <property type="entry name" value="AXH domain"/>
    <property type="match status" value="1"/>
</dbReference>
<name>A0AAW2IBH0_9NEOP</name>
<dbReference type="GO" id="GO:0006355">
    <property type="term" value="P:regulation of DNA-templated transcription"/>
    <property type="evidence" value="ECO:0007669"/>
    <property type="project" value="InterPro"/>
</dbReference>
<dbReference type="Gene3D" id="2.170.16.10">
    <property type="entry name" value="Hedgehog/Intein (Hint) domain"/>
    <property type="match status" value="1"/>
</dbReference>
<dbReference type="PANTHER" id="PTHR13392">
    <property type="entry name" value="ATAXIN 1"/>
    <property type="match status" value="1"/>
</dbReference>
<accession>A0AAW2IBH0</accession>
<dbReference type="PROSITE" id="PS51148">
    <property type="entry name" value="AXH"/>
    <property type="match status" value="1"/>
</dbReference>
<dbReference type="GO" id="GO:0003677">
    <property type="term" value="F:DNA binding"/>
    <property type="evidence" value="ECO:0007669"/>
    <property type="project" value="UniProtKB-KW"/>
</dbReference>
<proteinExistence type="predicted"/>
<feature type="region of interest" description="Disordered" evidence="7">
    <location>
        <begin position="131"/>
        <end position="167"/>
    </location>
</feature>
<evidence type="ECO:0000313" key="9">
    <source>
        <dbReference type="EMBL" id="KAL0279148.1"/>
    </source>
</evidence>
<dbReference type="InterPro" id="IPR043404">
    <property type="entry name" value="ATAXIN1-like"/>
</dbReference>
<sequence length="282" mass="31705">MAVTAAFRTLWSRMYQQCLENRKLWKVATGLMTQSGEYFRFDVAISAAVGDMVQDAVYTGFCPFPRPMPIVPRFYWHGMPELPPVHSNGLPVVNHPPKHFLPPPAFYYQDPYGRGHPRWCPNVDPPFFSRFERRHPPPAYPGPQPRQTSGKGTAPCTEQATAPTTPPCHFTKGALIQLANGELKKVEDITTEDFVSSAENCPAFRLDPSTVVRIEEREGGTVLLTVSYGEQKTIELESTPEHPYFVYGQGWASCSPERTMNCYGLKCHRLRVGDVCISLSPR</sequence>
<dbReference type="EMBL" id="JARGDH010000001">
    <property type="protein sequence ID" value="KAL0279148.1"/>
    <property type="molecule type" value="Genomic_DNA"/>
</dbReference>
<comment type="caution">
    <text evidence="9">The sequence shown here is derived from an EMBL/GenBank/DDBJ whole genome shotgun (WGS) entry which is preliminary data.</text>
</comment>
<protein>
    <recommendedName>
        <fullName evidence="8">AXH domain-containing protein</fullName>
    </recommendedName>
</protein>